<dbReference type="GO" id="GO:0004252">
    <property type="term" value="F:serine-type endopeptidase activity"/>
    <property type="evidence" value="ECO:0007669"/>
    <property type="project" value="InterPro"/>
</dbReference>
<dbReference type="SMART" id="SM00020">
    <property type="entry name" value="Tryp_SPc"/>
    <property type="match status" value="1"/>
</dbReference>
<dbReference type="GO" id="GO:0006508">
    <property type="term" value="P:proteolysis"/>
    <property type="evidence" value="ECO:0007669"/>
    <property type="project" value="InterPro"/>
</dbReference>
<organism evidence="4 5">
    <name type="scientific">Armadillidium nasatum</name>
    <dbReference type="NCBI Taxonomy" id="96803"/>
    <lineage>
        <taxon>Eukaryota</taxon>
        <taxon>Metazoa</taxon>
        <taxon>Ecdysozoa</taxon>
        <taxon>Arthropoda</taxon>
        <taxon>Crustacea</taxon>
        <taxon>Multicrustacea</taxon>
        <taxon>Malacostraca</taxon>
        <taxon>Eumalacostraca</taxon>
        <taxon>Peracarida</taxon>
        <taxon>Isopoda</taxon>
        <taxon>Oniscidea</taxon>
        <taxon>Crinocheta</taxon>
        <taxon>Armadillidiidae</taxon>
        <taxon>Armadillidium</taxon>
    </lineage>
</organism>
<dbReference type="AlphaFoldDB" id="A0A5N5SNT2"/>
<keyword evidence="1" id="KW-1015">Disulfide bond</keyword>
<name>A0A5N5SNT2_9CRUS</name>
<proteinExistence type="predicted"/>
<evidence type="ECO:0000256" key="2">
    <source>
        <dbReference type="SAM" id="MobiDB-lite"/>
    </source>
</evidence>
<dbReference type="PANTHER" id="PTHR24252:SF7">
    <property type="entry name" value="HYALIN"/>
    <property type="match status" value="1"/>
</dbReference>
<accession>A0A5N5SNT2</accession>
<protein>
    <submittedName>
        <fullName evidence="4">Apolipoprotein(A)</fullName>
    </submittedName>
</protein>
<dbReference type="InterPro" id="IPR001254">
    <property type="entry name" value="Trypsin_dom"/>
</dbReference>
<evidence type="ECO:0000313" key="5">
    <source>
        <dbReference type="Proteomes" id="UP000326759"/>
    </source>
</evidence>
<gene>
    <name evidence="4" type="primary">LPA</name>
    <name evidence="4" type="ORF">Anas_12461</name>
</gene>
<evidence type="ECO:0000313" key="4">
    <source>
        <dbReference type="EMBL" id="KAB7495368.1"/>
    </source>
</evidence>
<feature type="region of interest" description="Disordered" evidence="2">
    <location>
        <begin position="137"/>
        <end position="165"/>
    </location>
</feature>
<evidence type="ECO:0000259" key="3">
    <source>
        <dbReference type="PROSITE" id="PS50240"/>
    </source>
</evidence>
<dbReference type="CDD" id="cd00190">
    <property type="entry name" value="Tryp_SPc"/>
    <property type="match status" value="1"/>
</dbReference>
<dbReference type="InterPro" id="IPR009003">
    <property type="entry name" value="Peptidase_S1_PA"/>
</dbReference>
<dbReference type="Pfam" id="PF00089">
    <property type="entry name" value="Trypsin"/>
    <property type="match status" value="2"/>
</dbReference>
<dbReference type="SUPFAM" id="SSF50494">
    <property type="entry name" value="Trypsin-like serine proteases"/>
    <property type="match status" value="1"/>
</dbReference>
<dbReference type="Gene3D" id="2.40.10.10">
    <property type="entry name" value="Trypsin-like serine proteases"/>
    <property type="match status" value="2"/>
</dbReference>
<dbReference type="InterPro" id="IPR043504">
    <property type="entry name" value="Peptidase_S1_PA_chymotrypsin"/>
</dbReference>
<keyword evidence="5" id="KW-1185">Reference proteome</keyword>
<dbReference type="EMBL" id="SEYY01022674">
    <property type="protein sequence ID" value="KAB7495368.1"/>
    <property type="molecule type" value="Genomic_DNA"/>
</dbReference>
<dbReference type="PANTHER" id="PTHR24252">
    <property type="entry name" value="ACROSIN-RELATED"/>
    <property type="match status" value="1"/>
</dbReference>
<dbReference type="Proteomes" id="UP000326759">
    <property type="component" value="Unassembled WGS sequence"/>
</dbReference>
<keyword evidence="4" id="KW-0449">Lipoprotein</keyword>
<evidence type="ECO:0000256" key="1">
    <source>
        <dbReference type="ARBA" id="ARBA00023157"/>
    </source>
</evidence>
<feature type="domain" description="Peptidase S1" evidence="3">
    <location>
        <begin position="277"/>
        <end position="444"/>
    </location>
</feature>
<comment type="caution">
    <text evidence="4">The sequence shown here is derived from an EMBL/GenBank/DDBJ whole genome shotgun (WGS) entry which is preliminary data.</text>
</comment>
<dbReference type="PROSITE" id="PS50240">
    <property type="entry name" value="TRYPSIN_DOM"/>
    <property type="match status" value="1"/>
</dbReference>
<reference evidence="4 5" key="1">
    <citation type="journal article" date="2019" name="PLoS Biol.">
        <title>Sex chromosomes control vertical transmission of feminizing Wolbachia symbionts in an isopod.</title>
        <authorList>
            <person name="Becking T."/>
            <person name="Chebbi M.A."/>
            <person name="Giraud I."/>
            <person name="Moumen B."/>
            <person name="Laverre T."/>
            <person name="Caubet Y."/>
            <person name="Peccoud J."/>
            <person name="Gilbert C."/>
            <person name="Cordaux R."/>
        </authorList>
    </citation>
    <scope>NUCLEOTIDE SEQUENCE [LARGE SCALE GENOMIC DNA]</scope>
    <source>
        <strain evidence="4">ANa2</strain>
        <tissue evidence="4">Whole body excluding digestive tract and cuticle</tissue>
    </source>
</reference>
<feature type="non-terminal residue" evidence="4">
    <location>
        <position position="1"/>
    </location>
</feature>
<sequence length="446" mass="51414">KVGNVEGKFKFTKDNILMFSRMVSKLVSDLRREVKHDLQKDEKCHKKLFRTSKKGSALVVIYPDSSDEITLTSLLYEESEPWSACRRSCIASRVRNCRVKNLCEVDSLIEEAYCYVPGSKCEEKVKKIIKNQDSDIPNPAIDNVNENENYEDDYDNNGVEDYNNKNNVNKDEDMYFVDEEVKYYNSDGHDIYIDEKEESGAKTEEDEEGKGNSDFWDEFLNLILPFAEYDLEFNEGPFIVDPREYFYYDYDLEQDDREQGIESVHDWPKSSNKKISCGRSSISSKFKMFRIIGGTEAIKGSWPWQVAILNRFKVLKSFKHPDFNLDTIDSDIGLLKIADIKQKGKSKSLRSACLPTPFEPLPAKQTCFALGWGKERETHIFGSDILKYVKYPCDSGGPLLCQDENDRWVLQGVTSFGEGCGEKNRLGVYVKVSNYVQWINKIIDEN</sequence>
<dbReference type="OrthoDB" id="10004439at2759"/>